<dbReference type="EMBL" id="JACDUM010000004">
    <property type="protein sequence ID" value="MBA2861051.1"/>
    <property type="molecule type" value="Genomic_DNA"/>
</dbReference>
<sequence>MSLGSILVIHTSSRAFSNLGLFGALLLMSIVLTFKKVISTIDNAFLGYENSQNNKFIEFEESVLLLLATFFLCGFVGILFKTLPAFEVFQSQSSEIQLGIAFIIPLIGTYLVSVFSSKQAVNYGLKNGLIKKTDAKKEI</sequence>
<gene>
    <name evidence="2" type="ORF">HNP91_001883</name>
</gene>
<evidence type="ECO:0000313" key="3">
    <source>
        <dbReference type="Proteomes" id="UP000568063"/>
    </source>
</evidence>
<protein>
    <submittedName>
        <fullName evidence="2">Uncharacterized protein</fullName>
    </submittedName>
</protein>
<dbReference type="Proteomes" id="UP000568063">
    <property type="component" value="Unassembled WGS sequence"/>
</dbReference>
<feature type="transmembrane region" description="Helical" evidence="1">
    <location>
        <begin position="15"/>
        <end position="34"/>
    </location>
</feature>
<accession>A0A7J9PD22</accession>
<dbReference type="AlphaFoldDB" id="A0A7J9PD22"/>
<evidence type="ECO:0000256" key="1">
    <source>
        <dbReference type="SAM" id="Phobius"/>
    </source>
</evidence>
<evidence type="ECO:0000313" key="2">
    <source>
        <dbReference type="EMBL" id="MBA2861051.1"/>
    </source>
</evidence>
<proteinExistence type="predicted"/>
<organism evidence="2 3">
    <name type="scientific">Methanococcus maripaludis</name>
    <name type="common">Methanococcus deltae</name>
    <dbReference type="NCBI Taxonomy" id="39152"/>
    <lineage>
        <taxon>Archaea</taxon>
        <taxon>Methanobacteriati</taxon>
        <taxon>Methanobacteriota</taxon>
        <taxon>Methanomada group</taxon>
        <taxon>Methanococci</taxon>
        <taxon>Methanococcales</taxon>
        <taxon>Methanococcaceae</taxon>
        <taxon>Methanococcus</taxon>
    </lineage>
</organism>
<keyword evidence="1" id="KW-1133">Transmembrane helix</keyword>
<keyword evidence="1" id="KW-0472">Membrane</keyword>
<dbReference type="RefSeq" id="WP_258559423.1">
    <property type="nucleotide sequence ID" value="NZ_JACDUM010000004.1"/>
</dbReference>
<comment type="caution">
    <text evidence="2">The sequence shown here is derived from an EMBL/GenBank/DDBJ whole genome shotgun (WGS) entry which is preliminary data.</text>
</comment>
<keyword evidence="1" id="KW-0812">Transmembrane</keyword>
<feature type="transmembrane region" description="Helical" evidence="1">
    <location>
        <begin position="96"/>
        <end position="116"/>
    </location>
</feature>
<reference evidence="2 3" key="1">
    <citation type="submission" date="2020-07" db="EMBL/GenBank/DDBJ databases">
        <title>Genomic Encyclopedia of Type Strains, Phase IV (KMG-V): Genome sequencing to study the core and pangenomes of soil and plant-associated prokaryotes.</title>
        <authorList>
            <person name="Whitman W."/>
        </authorList>
    </citation>
    <scope>NUCLEOTIDE SEQUENCE [LARGE SCALE GENOMIC DNA]</scope>
    <source>
        <strain evidence="2 3">C9</strain>
    </source>
</reference>
<name>A0A7J9PD22_METMI</name>
<feature type="transmembrane region" description="Helical" evidence="1">
    <location>
        <begin position="63"/>
        <end position="84"/>
    </location>
</feature>